<name>A0A1B7NEM2_9AGAM</name>
<keyword evidence="3" id="KW-1185">Reference proteome</keyword>
<evidence type="ECO:0000256" key="1">
    <source>
        <dbReference type="SAM" id="SignalP"/>
    </source>
</evidence>
<feature type="signal peptide" evidence="1">
    <location>
        <begin position="1"/>
        <end position="29"/>
    </location>
</feature>
<protein>
    <submittedName>
        <fullName evidence="2">Uncharacterized protein</fullName>
    </submittedName>
</protein>
<evidence type="ECO:0000313" key="2">
    <source>
        <dbReference type="EMBL" id="OAX43351.1"/>
    </source>
</evidence>
<reference evidence="2 3" key="1">
    <citation type="submission" date="2016-06" db="EMBL/GenBank/DDBJ databases">
        <title>Comparative genomics of the ectomycorrhizal sister species Rhizopogon vinicolor and Rhizopogon vesiculosus (Basidiomycota: Boletales) reveals a divergence of the mating type B locus.</title>
        <authorList>
            <consortium name="DOE Joint Genome Institute"/>
            <person name="Mujic A.B."/>
            <person name="Kuo A."/>
            <person name="Tritt A."/>
            <person name="Lipzen A."/>
            <person name="Chen C."/>
            <person name="Johnson J."/>
            <person name="Sharma A."/>
            <person name="Barry K."/>
            <person name="Grigoriev I.V."/>
            <person name="Spatafora J.W."/>
        </authorList>
    </citation>
    <scope>NUCLEOTIDE SEQUENCE [LARGE SCALE GENOMIC DNA]</scope>
    <source>
        <strain evidence="2 3">AM-OR11-026</strain>
    </source>
</reference>
<evidence type="ECO:0000313" key="3">
    <source>
        <dbReference type="Proteomes" id="UP000092154"/>
    </source>
</evidence>
<dbReference type="EMBL" id="KV448139">
    <property type="protein sequence ID" value="OAX43351.1"/>
    <property type="molecule type" value="Genomic_DNA"/>
</dbReference>
<dbReference type="Proteomes" id="UP000092154">
    <property type="component" value="Unassembled WGS sequence"/>
</dbReference>
<organism evidence="2 3">
    <name type="scientific">Rhizopogon vinicolor AM-OR11-026</name>
    <dbReference type="NCBI Taxonomy" id="1314800"/>
    <lineage>
        <taxon>Eukaryota</taxon>
        <taxon>Fungi</taxon>
        <taxon>Dikarya</taxon>
        <taxon>Basidiomycota</taxon>
        <taxon>Agaricomycotina</taxon>
        <taxon>Agaricomycetes</taxon>
        <taxon>Agaricomycetidae</taxon>
        <taxon>Boletales</taxon>
        <taxon>Suillineae</taxon>
        <taxon>Rhizopogonaceae</taxon>
        <taxon>Rhizopogon</taxon>
    </lineage>
</organism>
<keyword evidence="1" id="KW-0732">Signal</keyword>
<dbReference type="InParanoid" id="A0A1B7NEM2"/>
<sequence>MTTLPRRRLCPKLLVLFICFQFLDHYLKSQTTGLTRACMHEKHGGGEELARKQVGQTAVHITAIPKAVFTNYVDYGNPSTTYMNQRAYTNVCAVFASQFNKFEKSFSQFNGVLQLAQCPEQVLETFADTHYTGAAGPEAPDIGYYEQRTNLKLAKDAVLKLAHTVSGIKRSGDWVVCRSIRYVALYLWRGTSKERSLSSRSLPR</sequence>
<accession>A0A1B7NEM2</accession>
<gene>
    <name evidence="2" type="ORF">K503DRAFT_779252</name>
</gene>
<dbReference type="AlphaFoldDB" id="A0A1B7NEM2"/>
<feature type="chain" id="PRO_5008597966" evidence="1">
    <location>
        <begin position="30"/>
        <end position="204"/>
    </location>
</feature>
<proteinExistence type="predicted"/>